<protein>
    <recommendedName>
        <fullName evidence="2">Restriction endonuclease type IV Mrr domain-containing protein</fullName>
    </recommendedName>
</protein>
<dbReference type="GO" id="GO:0015666">
    <property type="term" value="F:restriction endodeoxyribonuclease activity"/>
    <property type="evidence" value="ECO:0007669"/>
    <property type="project" value="TreeGrafter"/>
</dbReference>
<dbReference type="Gene3D" id="3.40.1350.10">
    <property type="match status" value="1"/>
</dbReference>
<keyword evidence="1" id="KW-0812">Transmembrane</keyword>
<dbReference type="Pfam" id="PF04471">
    <property type="entry name" value="Mrr_cat"/>
    <property type="match status" value="1"/>
</dbReference>
<dbReference type="InterPro" id="IPR007560">
    <property type="entry name" value="Restrct_endonuc_IV_Mrr"/>
</dbReference>
<evidence type="ECO:0000313" key="3">
    <source>
        <dbReference type="EMBL" id="AKJ70403.2"/>
    </source>
</evidence>
<dbReference type="InterPro" id="IPR011335">
    <property type="entry name" value="Restrct_endonuc-II-like"/>
</dbReference>
<dbReference type="PANTHER" id="PTHR30015:SF6">
    <property type="entry name" value="SLL1429 PROTEIN"/>
    <property type="match status" value="1"/>
</dbReference>
<dbReference type="PANTHER" id="PTHR30015">
    <property type="entry name" value="MRR RESTRICTION SYSTEM PROTEIN"/>
    <property type="match status" value="1"/>
</dbReference>
<evidence type="ECO:0000313" key="4">
    <source>
        <dbReference type="Proteomes" id="UP000036700"/>
    </source>
</evidence>
<name>A0A0G3ETQ0_9BURK</name>
<dbReference type="GO" id="GO:0003677">
    <property type="term" value="F:DNA binding"/>
    <property type="evidence" value="ECO:0007669"/>
    <property type="project" value="InterPro"/>
</dbReference>
<dbReference type="GO" id="GO:0009307">
    <property type="term" value="P:DNA restriction-modification system"/>
    <property type="evidence" value="ECO:0007669"/>
    <property type="project" value="InterPro"/>
</dbReference>
<accession>A0A0G3ETQ0</accession>
<dbReference type="Proteomes" id="UP000036700">
    <property type="component" value="Chromosome"/>
</dbReference>
<dbReference type="AlphaFoldDB" id="A0A0G3ETQ0"/>
<dbReference type="SUPFAM" id="SSF52980">
    <property type="entry name" value="Restriction endonuclease-like"/>
    <property type="match status" value="1"/>
</dbReference>
<dbReference type="InterPro" id="IPR011856">
    <property type="entry name" value="tRNA_endonuc-like_dom_sf"/>
</dbReference>
<dbReference type="EMBL" id="CP011568">
    <property type="protein sequence ID" value="AKJ70403.2"/>
    <property type="molecule type" value="Genomic_DNA"/>
</dbReference>
<sequence length="206" mass="22459">MKRSRPSLRSAVSVLSLLAVAAVVNRHLPTLERLAAHALPVASGLAVAALALLGLGWGAGKLVGAWRRARRQRAIRLADIDRMSGHEFEHYVARLLAHRGFDTRVTQSSGDLGVDIVAHRAQARYAIQCKRQNANVARTAVSDAVAGKAPYRCTHAMVVTNRYFTPGAAKLARATQCVLVDRDQLAVWLLELQQHHGRRALSRDAV</sequence>
<gene>
    <name evidence="3" type="ORF">ABW99_05920</name>
</gene>
<feature type="domain" description="Restriction endonuclease type IV Mrr" evidence="2">
    <location>
        <begin position="80"/>
        <end position="189"/>
    </location>
</feature>
<keyword evidence="4" id="KW-1185">Reference proteome</keyword>
<reference evidence="4" key="1">
    <citation type="submission" date="2015-06" db="EMBL/GenBank/DDBJ databases">
        <authorList>
            <person name="Lim Y.L."/>
            <person name="Ee R."/>
            <person name="Yong D."/>
            <person name="How K.Y."/>
            <person name="Yin W.F."/>
            <person name="Chan K.G."/>
        </authorList>
    </citation>
    <scope>NUCLEOTIDE SEQUENCE [LARGE SCALE GENOMIC DNA]</scope>
    <source>
        <strain evidence="4">DSM 25325</strain>
    </source>
</reference>
<evidence type="ECO:0000256" key="1">
    <source>
        <dbReference type="SAM" id="Phobius"/>
    </source>
</evidence>
<keyword evidence="1" id="KW-0472">Membrane</keyword>
<organism evidence="3 4">
    <name type="scientific">Pandoraea thiooxydans</name>
    <dbReference type="NCBI Taxonomy" id="445709"/>
    <lineage>
        <taxon>Bacteria</taxon>
        <taxon>Pseudomonadati</taxon>
        <taxon>Pseudomonadota</taxon>
        <taxon>Betaproteobacteria</taxon>
        <taxon>Burkholderiales</taxon>
        <taxon>Burkholderiaceae</taxon>
        <taxon>Pandoraea</taxon>
    </lineage>
</organism>
<proteinExistence type="predicted"/>
<evidence type="ECO:0000259" key="2">
    <source>
        <dbReference type="Pfam" id="PF04471"/>
    </source>
</evidence>
<feature type="transmembrane region" description="Helical" evidence="1">
    <location>
        <begin position="42"/>
        <end position="63"/>
    </location>
</feature>
<dbReference type="KEGG" id="ptx:ABW99_05920"/>
<keyword evidence="1" id="KW-1133">Transmembrane helix</keyword>
<dbReference type="InterPro" id="IPR052906">
    <property type="entry name" value="Type_IV_Methyl-Rstrct_Enzyme"/>
</dbReference>
<dbReference type="RefSeq" id="WP_052892618.1">
    <property type="nucleotide sequence ID" value="NZ_CP011568.3"/>
</dbReference>